<dbReference type="InterPro" id="IPR041183">
    <property type="entry name" value="Cyclophilin-like"/>
</dbReference>
<evidence type="ECO:0000256" key="1">
    <source>
        <dbReference type="SAM" id="SignalP"/>
    </source>
</evidence>
<organism evidence="3 4">
    <name type="scientific">Irregularibacter muris</name>
    <dbReference type="NCBI Taxonomy" id="1796619"/>
    <lineage>
        <taxon>Bacteria</taxon>
        <taxon>Bacillati</taxon>
        <taxon>Bacillota</taxon>
        <taxon>Clostridia</taxon>
        <taxon>Eubacteriales</taxon>
        <taxon>Eubacteriaceae</taxon>
        <taxon>Irregularibacter</taxon>
    </lineage>
</organism>
<gene>
    <name evidence="3" type="ORF">NSA47_14375</name>
</gene>
<feature type="signal peptide" evidence="1">
    <location>
        <begin position="1"/>
        <end position="29"/>
    </location>
</feature>
<reference evidence="3" key="1">
    <citation type="submission" date="2022-07" db="EMBL/GenBank/DDBJ databases">
        <title>Enhanced cultured diversity of the mouse gut microbiota enables custom-made synthetic communities.</title>
        <authorList>
            <person name="Afrizal A."/>
        </authorList>
    </citation>
    <scope>NUCLEOTIDE SEQUENCE</scope>
    <source>
        <strain evidence="3">DSM 28593</strain>
    </source>
</reference>
<keyword evidence="1" id="KW-0732">Signal</keyword>
<feature type="chain" id="PRO_5041960461" evidence="1">
    <location>
        <begin position="30"/>
        <end position="166"/>
    </location>
</feature>
<dbReference type="Pfam" id="PF18050">
    <property type="entry name" value="Cyclophil_like2"/>
    <property type="match status" value="1"/>
</dbReference>
<evidence type="ECO:0000313" key="3">
    <source>
        <dbReference type="EMBL" id="MCR1900150.1"/>
    </source>
</evidence>
<comment type="caution">
    <text evidence="3">The sequence shown here is derived from an EMBL/GenBank/DDBJ whole genome shotgun (WGS) entry which is preliminary data.</text>
</comment>
<dbReference type="PROSITE" id="PS51257">
    <property type="entry name" value="PROKAR_LIPOPROTEIN"/>
    <property type="match status" value="1"/>
</dbReference>
<dbReference type="RefSeq" id="WP_257533212.1">
    <property type="nucleotide sequence ID" value="NZ_JANKAS010000020.1"/>
</dbReference>
<evidence type="ECO:0000259" key="2">
    <source>
        <dbReference type="Pfam" id="PF18050"/>
    </source>
</evidence>
<accession>A0AAE3L032</accession>
<dbReference type="AlphaFoldDB" id="A0AAE3L032"/>
<dbReference type="Proteomes" id="UP001205748">
    <property type="component" value="Unassembled WGS sequence"/>
</dbReference>
<feature type="domain" description="Cyclophilin-like" evidence="2">
    <location>
        <begin position="56"/>
        <end position="163"/>
    </location>
</feature>
<proteinExistence type="predicted"/>
<protein>
    <submittedName>
        <fullName evidence="3">Cyclophilin-like fold protein</fullName>
    </submittedName>
</protein>
<dbReference type="InterPro" id="IPR029000">
    <property type="entry name" value="Cyclophilin-like_dom_sf"/>
</dbReference>
<dbReference type="EMBL" id="JANKAS010000020">
    <property type="protein sequence ID" value="MCR1900150.1"/>
    <property type="molecule type" value="Genomic_DNA"/>
</dbReference>
<name>A0AAE3L032_9FIRM</name>
<dbReference type="Gene3D" id="2.40.100.20">
    <property type="match status" value="1"/>
</dbReference>
<sequence>MRKTMYMLLSLICVMALVGCSSNSQYTLAEPDIQEEIPSDHQDIQAQSDTMTIINIQIGSNSFTATLYENDATRALLEKFPLTLNMEDLNGNEKFYFFSENFPTESERVGNIETGDLMLYGSDCLVLFYESFSTSYSYTKLGSIEDVTGLADALGKGNVQVTFNLN</sequence>
<evidence type="ECO:0000313" key="4">
    <source>
        <dbReference type="Proteomes" id="UP001205748"/>
    </source>
</evidence>
<keyword evidence="4" id="KW-1185">Reference proteome</keyword>
<dbReference type="SUPFAM" id="SSF50891">
    <property type="entry name" value="Cyclophilin-like"/>
    <property type="match status" value="1"/>
</dbReference>